<feature type="transmembrane region" description="Helical" evidence="1">
    <location>
        <begin position="281"/>
        <end position="302"/>
    </location>
</feature>
<keyword evidence="1" id="KW-0812">Transmembrane</keyword>
<evidence type="ECO:0008006" key="3">
    <source>
        <dbReference type="Google" id="ProtNLM"/>
    </source>
</evidence>
<keyword evidence="1" id="KW-1133">Transmembrane helix</keyword>
<proteinExistence type="evidence at transcript level"/>
<feature type="transmembrane region" description="Helical" evidence="1">
    <location>
        <begin position="12"/>
        <end position="31"/>
    </location>
</feature>
<sequence length="309" mass="35247">MRATMSIDLRQMSSLLYWFIPSMTYFNILFLDNIVAQEPYYTELETTRIHDPGLYRFTNSTNGNSLFIPDIGFMLKIHQKDFSSLTAFKNEVFFLMANAFEHNNQMRSFEIVGANMDERELVVHTFKNALVINWNGLQTCSSHSVVHLNIETYVFNSGVIECHITGISSAIAKCPMTIKITEGIFNVNEDGNGYFVPKEVIYMKDFTICGQYNEVSIILSPQPKCLAQTAENACNAESTPNANCTWYPKYEKCFPDTLSCSCSDQTKITQPQEAESNKLDYIVVILLGCVLVETLLLGMFVWKYYMTNH</sequence>
<name>C7TXW9_SCHJA</name>
<keyword evidence="1" id="KW-0472">Membrane</keyword>
<protein>
    <recommendedName>
        <fullName evidence="3">Egg protein CP391S</fullName>
    </recommendedName>
</protein>
<dbReference type="EMBL" id="FN326721">
    <property type="protein sequence ID" value="CAX82445.1"/>
    <property type="molecule type" value="mRNA"/>
</dbReference>
<reference evidence="2" key="2">
    <citation type="submission" date="2009-03" db="EMBL/GenBank/DDBJ databases">
        <authorList>
            <person name="Gang L."/>
        </authorList>
    </citation>
    <scope>NUCLEOTIDE SEQUENCE</scope>
    <source>
        <strain evidence="2">Anhui</strain>
    </source>
</reference>
<accession>C7TXW9</accession>
<reference evidence="2" key="1">
    <citation type="journal article" date="2009" name="Nature">
        <title>The Schistosoma japonicum genome reveals features of host-parasite interplay.</title>
        <authorList>
            <person name="Liu F."/>
            <person name="Zhou Y."/>
            <person name="Wang Z.Q."/>
            <person name="Lu G."/>
            <person name="Zheng H."/>
            <person name="Brindley P.J."/>
            <person name="McManus D.P."/>
            <person name="Blair D."/>
            <person name="Zhang Q.H."/>
            <person name="Zhong Y."/>
            <person name="Wang S."/>
            <person name="Han Z.G."/>
            <person name="Chen Z."/>
        </authorList>
    </citation>
    <scope>NUCLEOTIDE SEQUENCE</scope>
    <source>
        <strain evidence="2">Anhui</strain>
    </source>
</reference>
<evidence type="ECO:0000256" key="1">
    <source>
        <dbReference type="SAM" id="Phobius"/>
    </source>
</evidence>
<organism evidence="2">
    <name type="scientific">Schistosoma japonicum</name>
    <name type="common">Blood fluke</name>
    <dbReference type="NCBI Taxonomy" id="6182"/>
    <lineage>
        <taxon>Eukaryota</taxon>
        <taxon>Metazoa</taxon>
        <taxon>Spiralia</taxon>
        <taxon>Lophotrochozoa</taxon>
        <taxon>Platyhelminthes</taxon>
        <taxon>Trematoda</taxon>
        <taxon>Digenea</taxon>
        <taxon>Strigeidida</taxon>
        <taxon>Schistosomatoidea</taxon>
        <taxon>Schistosomatidae</taxon>
        <taxon>Schistosoma</taxon>
    </lineage>
</organism>
<evidence type="ECO:0000313" key="2">
    <source>
        <dbReference type="EMBL" id="CAX82445.1"/>
    </source>
</evidence>
<dbReference type="AlphaFoldDB" id="C7TXW9"/>